<keyword evidence="9" id="KW-0472">Membrane</keyword>
<dbReference type="SUPFAM" id="SSF51735">
    <property type="entry name" value="NAD(P)-binding Rossmann-fold domains"/>
    <property type="match status" value="1"/>
</dbReference>
<keyword evidence="5" id="KW-0735">Signal-anchor</keyword>
<keyword evidence="8" id="KW-0333">Golgi apparatus</keyword>
<gene>
    <name evidence="14" type="ORF">JQS30_14845</name>
</gene>
<evidence type="ECO:0000256" key="3">
    <source>
        <dbReference type="ARBA" id="ARBA00022692"/>
    </source>
</evidence>
<protein>
    <submittedName>
        <fullName evidence="14">GDP-mannose 4,6-dehydratase</fullName>
    </submittedName>
</protein>
<keyword evidence="3" id="KW-0812">Transmembrane</keyword>
<dbReference type="AlphaFoldDB" id="A0A895XUP7"/>
<dbReference type="GO" id="GO:0048040">
    <property type="term" value="F:UDP-glucuronate decarboxylase activity"/>
    <property type="evidence" value="ECO:0007669"/>
    <property type="project" value="TreeGrafter"/>
</dbReference>
<evidence type="ECO:0000256" key="12">
    <source>
        <dbReference type="ARBA" id="ARBA00037859"/>
    </source>
</evidence>
<dbReference type="GO" id="GO:0005737">
    <property type="term" value="C:cytoplasm"/>
    <property type="evidence" value="ECO:0007669"/>
    <property type="project" value="TreeGrafter"/>
</dbReference>
<evidence type="ECO:0000256" key="8">
    <source>
        <dbReference type="ARBA" id="ARBA00023034"/>
    </source>
</evidence>
<dbReference type="PANTHER" id="PTHR43078">
    <property type="entry name" value="UDP-GLUCURONIC ACID DECARBOXYLASE-RELATED"/>
    <property type="match status" value="1"/>
</dbReference>
<dbReference type="GO" id="GO:0070403">
    <property type="term" value="F:NAD+ binding"/>
    <property type="evidence" value="ECO:0007669"/>
    <property type="project" value="InterPro"/>
</dbReference>
<evidence type="ECO:0000313" key="14">
    <source>
        <dbReference type="EMBL" id="QSB07095.1"/>
    </source>
</evidence>
<evidence type="ECO:0000256" key="9">
    <source>
        <dbReference type="ARBA" id="ARBA00023136"/>
    </source>
</evidence>
<dbReference type="InterPro" id="IPR001509">
    <property type="entry name" value="Epimerase_deHydtase"/>
</dbReference>
<sequence length="316" mass="34676">MNLGNNSRVLITGGAGLVGSHLVDACLERGAEVVVIDNFVTGTRTNLADNERLSVLDLDICDGIPSEQPALSEKFDAILHFACPASPVDFATIPLEILRVDSIGTLHALERAKTDRARFLVASTSEVYGDPLIHPQEESYWGNVNPIGVRSCYDEAKRFSEAATVAYARNEGVNAAIVRIFNTYGPRMRPDDGRVVPNFINQALANQPLTVHGDGSQTRSLCYIDDLVRGLMLLLESNEPGPINLGAEYELSVREMAEIIIRLTGSTSSIEFTDRPADDPERRRPDLTRAKELLGYEPHVNYEQGLKATIDYFATS</sequence>
<keyword evidence="10" id="KW-0325">Glycoprotein</keyword>
<dbReference type="InterPro" id="IPR036291">
    <property type="entry name" value="NAD(P)-bd_dom_sf"/>
</dbReference>
<organism evidence="14 15">
    <name type="scientific">Natronoglycomyces albus</name>
    <dbReference type="NCBI Taxonomy" id="2811108"/>
    <lineage>
        <taxon>Bacteria</taxon>
        <taxon>Bacillati</taxon>
        <taxon>Actinomycetota</taxon>
        <taxon>Actinomycetes</taxon>
        <taxon>Glycomycetales</taxon>
        <taxon>Glycomycetaceae</taxon>
        <taxon>Natronoglycomyces</taxon>
    </lineage>
</organism>
<accession>A0A895XUP7</accession>
<proteinExistence type="predicted"/>
<dbReference type="GO" id="GO:0042732">
    <property type="term" value="P:D-xylose metabolic process"/>
    <property type="evidence" value="ECO:0007669"/>
    <property type="project" value="InterPro"/>
</dbReference>
<dbReference type="KEGG" id="nav:JQS30_14845"/>
<reference evidence="14" key="1">
    <citation type="submission" date="2021-02" db="EMBL/GenBank/DDBJ databases">
        <title>Natronoglycomyces albus gen. nov., sp. nov, a haloalkaliphilic actinobacterium from a soda solonchak soil.</title>
        <authorList>
            <person name="Sorokin D.Y."/>
            <person name="Khijniak T.V."/>
            <person name="Zakharycheva A.P."/>
            <person name="Boueva O.V."/>
            <person name="Ariskina E.V."/>
            <person name="Hahnke R.L."/>
            <person name="Bunk B."/>
            <person name="Sproer C."/>
            <person name="Schumann P."/>
            <person name="Evtushenko L.I."/>
            <person name="Kublanov I.V."/>
        </authorList>
    </citation>
    <scope>NUCLEOTIDE SEQUENCE</scope>
    <source>
        <strain evidence="14">DSM 106290</strain>
    </source>
</reference>
<evidence type="ECO:0000256" key="11">
    <source>
        <dbReference type="ARBA" id="ARBA00023239"/>
    </source>
</evidence>
<evidence type="ECO:0000259" key="13">
    <source>
        <dbReference type="Pfam" id="PF01370"/>
    </source>
</evidence>
<evidence type="ECO:0000256" key="10">
    <source>
        <dbReference type="ARBA" id="ARBA00023180"/>
    </source>
</evidence>
<keyword evidence="15" id="KW-1185">Reference proteome</keyword>
<dbReference type="InterPro" id="IPR044516">
    <property type="entry name" value="UXS-like"/>
</dbReference>
<dbReference type="UniPathway" id="UPA00796">
    <property type="reaction ID" value="UER00771"/>
</dbReference>
<keyword evidence="6" id="KW-1133">Transmembrane helix</keyword>
<dbReference type="PANTHER" id="PTHR43078:SF6">
    <property type="entry name" value="UDP-GLUCURONIC ACID DECARBOXYLASE 1"/>
    <property type="match status" value="1"/>
</dbReference>
<feature type="domain" description="NAD-dependent epimerase/dehydratase" evidence="13">
    <location>
        <begin position="9"/>
        <end position="246"/>
    </location>
</feature>
<evidence type="ECO:0000256" key="6">
    <source>
        <dbReference type="ARBA" id="ARBA00022989"/>
    </source>
</evidence>
<dbReference type="RefSeq" id="WP_246498166.1">
    <property type="nucleotide sequence ID" value="NZ_CP070496.1"/>
</dbReference>
<dbReference type="Pfam" id="PF01370">
    <property type="entry name" value="Epimerase"/>
    <property type="match status" value="1"/>
</dbReference>
<dbReference type="Gene3D" id="3.40.50.720">
    <property type="entry name" value="NAD(P)-binding Rossmann-like Domain"/>
    <property type="match status" value="1"/>
</dbReference>
<comment type="cofactor">
    <cofactor evidence="1">
        <name>NAD(+)</name>
        <dbReference type="ChEBI" id="CHEBI:57540"/>
    </cofactor>
</comment>
<dbReference type="Proteomes" id="UP000662939">
    <property type="component" value="Chromosome"/>
</dbReference>
<dbReference type="EMBL" id="CP070496">
    <property type="protein sequence ID" value="QSB07095.1"/>
    <property type="molecule type" value="Genomic_DNA"/>
</dbReference>
<dbReference type="FunFam" id="3.40.50.720:FF:000065">
    <property type="entry name" value="UDP-glucuronic acid decarboxylase 1"/>
    <property type="match status" value="1"/>
</dbReference>
<evidence type="ECO:0000256" key="1">
    <source>
        <dbReference type="ARBA" id="ARBA00001911"/>
    </source>
</evidence>
<evidence type="ECO:0000256" key="2">
    <source>
        <dbReference type="ARBA" id="ARBA00004323"/>
    </source>
</evidence>
<evidence type="ECO:0000256" key="5">
    <source>
        <dbReference type="ARBA" id="ARBA00022968"/>
    </source>
</evidence>
<keyword evidence="11" id="KW-0456">Lyase</keyword>
<dbReference type="GO" id="GO:0033320">
    <property type="term" value="P:UDP-D-xylose biosynthetic process"/>
    <property type="evidence" value="ECO:0007669"/>
    <property type="project" value="UniProtKB-UniPathway"/>
</dbReference>
<keyword evidence="4" id="KW-0210">Decarboxylase</keyword>
<evidence type="ECO:0000256" key="7">
    <source>
        <dbReference type="ARBA" id="ARBA00023027"/>
    </source>
</evidence>
<evidence type="ECO:0000313" key="15">
    <source>
        <dbReference type="Proteomes" id="UP000662939"/>
    </source>
</evidence>
<keyword evidence="7" id="KW-0520">NAD</keyword>
<name>A0A895XUP7_9ACTN</name>
<evidence type="ECO:0000256" key="4">
    <source>
        <dbReference type="ARBA" id="ARBA00022793"/>
    </source>
</evidence>
<comment type="subcellular location">
    <subcellularLocation>
        <location evidence="2">Golgi apparatus membrane</location>
        <topology evidence="2">Single-pass type II membrane protein</topology>
    </subcellularLocation>
    <subcellularLocation>
        <location evidence="12">Golgi apparatus</location>
        <location evidence="12">Golgi stack membrane</location>
    </subcellularLocation>
</comment>